<organism evidence="3 4">
    <name type="scientific">Papaver somniferum</name>
    <name type="common">Opium poppy</name>
    <dbReference type="NCBI Taxonomy" id="3469"/>
    <lineage>
        <taxon>Eukaryota</taxon>
        <taxon>Viridiplantae</taxon>
        <taxon>Streptophyta</taxon>
        <taxon>Embryophyta</taxon>
        <taxon>Tracheophyta</taxon>
        <taxon>Spermatophyta</taxon>
        <taxon>Magnoliopsida</taxon>
        <taxon>Ranunculales</taxon>
        <taxon>Papaveraceae</taxon>
        <taxon>Papaveroideae</taxon>
        <taxon>Papaver</taxon>
    </lineage>
</organism>
<feature type="region of interest" description="Disordered" evidence="1">
    <location>
        <begin position="40"/>
        <end position="162"/>
    </location>
</feature>
<keyword evidence="2" id="KW-0812">Transmembrane</keyword>
<protein>
    <submittedName>
        <fullName evidence="3">Uncharacterized protein</fullName>
    </submittedName>
</protein>
<evidence type="ECO:0000313" key="3">
    <source>
        <dbReference type="EMBL" id="RZC52949.1"/>
    </source>
</evidence>
<dbReference type="AlphaFoldDB" id="A0A4Y7IZM8"/>
<dbReference type="Proteomes" id="UP000316621">
    <property type="component" value="Chromosome 2"/>
</dbReference>
<evidence type="ECO:0000256" key="1">
    <source>
        <dbReference type="SAM" id="MobiDB-lite"/>
    </source>
</evidence>
<feature type="compositionally biased region" description="Polar residues" evidence="1">
    <location>
        <begin position="131"/>
        <end position="144"/>
    </location>
</feature>
<evidence type="ECO:0000256" key="2">
    <source>
        <dbReference type="SAM" id="Phobius"/>
    </source>
</evidence>
<reference evidence="3 4" key="1">
    <citation type="journal article" date="2018" name="Science">
        <title>The opium poppy genome and morphinan production.</title>
        <authorList>
            <person name="Guo L."/>
            <person name="Winzer T."/>
            <person name="Yang X."/>
            <person name="Li Y."/>
            <person name="Ning Z."/>
            <person name="He Z."/>
            <person name="Teodor R."/>
            <person name="Lu Y."/>
            <person name="Bowser T.A."/>
            <person name="Graham I.A."/>
            <person name="Ye K."/>
        </authorList>
    </citation>
    <scope>NUCLEOTIDE SEQUENCE [LARGE SCALE GENOMIC DNA]</scope>
    <source>
        <strain evidence="4">cv. HN1</strain>
        <tissue evidence="3">Leaves</tissue>
    </source>
</reference>
<keyword evidence="4" id="KW-1185">Reference proteome</keyword>
<proteinExistence type="predicted"/>
<gene>
    <name evidence="3" type="ORF">C5167_021371</name>
</gene>
<accession>A0A4Y7IZM8</accession>
<feature type="compositionally biased region" description="Polar residues" evidence="1">
    <location>
        <begin position="58"/>
        <end position="71"/>
    </location>
</feature>
<evidence type="ECO:0000313" key="4">
    <source>
        <dbReference type="Proteomes" id="UP000316621"/>
    </source>
</evidence>
<keyword evidence="2" id="KW-1133">Transmembrane helix</keyword>
<dbReference type="EMBL" id="CM010716">
    <property type="protein sequence ID" value="RZC52949.1"/>
    <property type="molecule type" value="Genomic_DNA"/>
</dbReference>
<name>A0A4Y7IZM8_PAPSO</name>
<sequence length="162" mass="16515">MAKTSITTLYAGFLFVLLVIFVTEMAFGRRLEGEQLPTGIAGKAITPGAGQKGDTEGVAQQQNGLEGNGNAQEAKGKLEGTGSGSAAGVVTGKGTLKTEGDLPKGKIGLTGTGSMTVPGATVEGSIGGKPESNSQMEKPQTSEKSPYPKANEEAPKPYPPNY</sequence>
<feature type="transmembrane region" description="Helical" evidence="2">
    <location>
        <begin position="6"/>
        <end position="27"/>
    </location>
</feature>
<keyword evidence="2" id="KW-0472">Membrane</keyword>
<dbReference type="Gramene" id="RZC52949">
    <property type="protein sequence ID" value="RZC52949"/>
    <property type="gene ID" value="C5167_021371"/>
</dbReference>